<comment type="caution">
    <text evidence="5">The sequence shown here is derived from an EMBL/GenBank/DDBJ whole genome shotgun (WGS) entry which is preliminary data.</text>
</comment>
<evidence type="ECO:0000313" key="6">
    <source>
        <dbReference type="Proteomes" id="UP001596147"/>
    </source>
</evidence>
<evidence type="ECO:0000259" key="4">
    <source>
        <dbReference type="Pfam" id="PF00291"/>
    </source>
</evidence>
<protein>
    <submittedName>
        <fullName evidence="5">1-aminocyclopropane-1-carboxylate deaminase/D-cysteine desulfhydrase</fullName>
    </submittedName>
</protein>
<reference evidence="6" key="1">
    <citation type="journal article" date="2019" name="Int. J. Syst. Evol. Microbiol.">
        <title>The Global Catalogue of Microorganisms (GCM) 10K type strain sequencing project: providing services to taxonomists for standard genome sequencing and annotation.</title>
        <authorList>
            <consortium name="The Broad Institute Genomics Platform"/>
            <consortium name="The Broad Institute Genome Sequencing Center for Infectious Disease"/>
            <person name="Wu L."/>
            <person name="Ma J."/>
        </authorList>
    </citation>
    <scope>NUCLEOTIDE SEQUENCE [LARGE SCALE GENOMIC DNA]</scope>
    <source>
        <strain evidence="6">CGMCC 1.12237</strain>
    </source>
</reference>
<evidence type="ECO:0000256" key="2">
    <source>
        <dbReference type="ARBA" id="ARBA00008639"/>
    </source>
</evidence>
<gene>
    <name evidence="5" type="ORF">ACFPM4_12580</name>
</gene>
<dbReference type="PIRSF" id="PIRSF006278">
    <property type="entry name" value="ACCD_DCysDesulf"/>
    <property type="match status" value="1"/>
</dbReference>
<dbReference type="EMBL" id="JBHSMC010000015">
    <property type="protein sequence ID" value="MFC5465579.1"/>
    <property type="molecule type" value="Genomic_DNA"/>
</dbReference>
<dbReference type="Proteomes" id="UP001596147">
    <property type="component" value="Unassembled WGS sequence"/>
</dbReference>
<dbReference type="InterPro" id="IPR036052">
    <property type="entry name" value="TrpB-like_PALP_sf"/>
</dbReference>
<name>A0ABW0LIJ0_9BACI</name>
<keyword evidence="6" id="KW-1185">Reference proteome</keyword>
<evidence type="ECO:0000256" key="1">
    <source>
        <dbReference type="ARBA" id="ARBA00001933"/>
    </source>
</evidence>
<dbReference type="PANTHER" id="PTHR43780:SF2">
    <property type="entry name" value="1-AMINOCYCLOPROPANE-1-CARBOXYLATE DEAMINASE-RELATED"/>
    <property type="match status" value="1"/>
</dbReference>
<dbReference type="InterPro" id="IPR027278">
    <property type="entry name" value="ACCD_DCysDesulf"/>
</dbReference>
<dbReference type="SUPFAM" id="SSF53686">
    <property type="entry name" value="Tryptophan synthase beta subunit-like PLP-dependent enzymes"/>
    <property type="match status" value="1"/>
</dbReference>
<dbReference type="RefSeq" id="WP_382352208.1">
    <property type="nucleotide sequence ID" value="NZ_JBHSMC010000015.1"/>
</dbReference>
<dbReference type="InterPro" id="IPR001926">
    <property type="entry name" value="TrpB-like_PALP"/>
</dbReference>
<dbReference type="Pfam" id="PF00291">
    <property type="entry name" value="PALP"/>
    <property type="match status" value="1"/>
</dbReference>
<dbReference type="PANTHER" id="PTHR43780">
    <property type="entry name" value="1-AMINOCYCLOPROPANE-1-CARBOXYLATE DEAMINASE-RELATED"/>
    <property type="match status" value="1"/>
</dbReference>
<accession>A0ABW0LIJ0</accession>
<comment type="similarity">
    <text evidence="2">Belongs to the ACC deaminase/D-cysteine desulfhydrase family.</text>
</comment>
<organism evidence="5 6">
    <name type="scientific">Lederbergia graminis</name>
    <dbReference type="NCBI Taxonomy" id="735518"/>
    <lineage>
        <taxon>Bacteria</taxon>
        <taxon>Bacillati</taxon>
        <taxon>Bacillota</taxon>
        <taxon>Bacilli</taxon>
        <taxon>Bacillales</taxon>
        <taxon>Bacillaceae</taxon>
        <taxon>Lederbergia</taxon>
    </lineage>
</organism>
<evidence type="ECO:0000313" key="5">
    <source>
        <dbReference type="EMBL" id="MFC5465579.1"/>
    </source>
</evidence>
<feature type="domain" description="Tryptophan synthase beta chain-like PALP" evidence="4">
    <location>
        <begin position="6"/>
        <end position="303"/>
    </location>
</feature>
<proteinExistence type="inferred from homology"/>
<keyword evidence="3" id="KW-0663">Pyridoxal phosphate</keyword>
<sequence length="315" mass="35973">MEIKNFNTPIYKLNYSINNNRLFIKRDDLLPFSFGGNKVRIAQKYFEDMNRNNYDCIIAYGNSRSNLCRVIANMSKSKGIPCYVISPADDSGERHESNNSIIVEKMGARIIPCLKTNVSQTVTAVIDECKKEGLNPYYIYGDIFGKGNEKVAVQAYAEVFFEVKKQEQELGLEFDYIFLACGTGTTLAGLICGSYNFGNECEIIGISIARERQHSYKVVENYIEKYFGEITSELREKVKIEDNWRLDGYGHYNNKILEIIKEILTTDGIPMDPTYTGKAFWGMNELLKKHQIIGKNILFLHTGGTPLFFDNLKKI</sequence>
<dbReference type="Gene3D" id="3.40.50.1100">
    <property type="match status" value="2"/>
</dbReference>
<comment type="cofactor">
    <cofactor evidence="1">
        <name>pyridoxal 5'-phosphate</name>
        <dbReference type="ChEBI" id="CHEBI:597326"/>
    </cofactor>
</comment>
<evidence type="ECO:0000256" key="3">
    <source>
        <dbReference type="ARBA" id="ARBA00022898"/>
    </source>
</evidence>